<evidence type="ECO:0000256" key="1">
    <source>
        <dbReference type="ARBA" id="ARBA00009981"/>
    </source>
</evidence>
<dbReference type="Pfam" id="PF02604">
    <property type="entry name" value="PhdYeFM_antitox"/>
    <property type="match status" value="1"/>
</dbReference>
<dbReference type="PANTHER" id="PTHR35377">
    <property type="entry name" value="ANTITOXIN VAPB49-RELATED-RELATED"/>
    <property type="match status" value="1"/>
</dbReference>
<dbReference type="EMBL" id="PVTI01000003">
    <property type="protein sequence ID" value="PRY62868.1"/>
    <property type="molecule type" value="Genomic_DNA"/>
</dbReference>
<dbReference type="InterPro" id="IPR051416">
    <property type="entry name" value="phD-YefM_TA_antitoxins"/>
</dbReference>
<comment type="similarity">
    <text evidence="1 2">Belongs to the phD/YefM antitoxin family.</text>
</comment>
<keyword evidence="4" id="KW-1185">Reference proteome</keyword>
<organism evidence="3 4">
    <name type="scientific">Knoellia remsis</name>
    <dbReference type="NCBI Taxonomy" id="407159"/>
    <lineage>
        <taxon>Bacteria</taxon>
        <taxon>Bacillati</taxon>
        <taxon>Actinomycetota</taxon>
        <taxon>Actinomycetes</taxon>
        <taxon>Micrococcales</taxon>
        <taxon>Intrasporangiaceae</taxon>
        <taxon>Knoellia</taxon>
    </lineage>
</organism>
<proteinExistence type="inferred from homology"/>
<dbReference type="SUPFAM" id="SSF143120">
    <property type="entry name" value="YefM-like"/>
    <property type="match status" value="1"/>
</dbReference>
<comment type="caution">
    <text evidence="3">The sequence shown here is derived from an EMBL/GenBank/DDBJ whole genome shotgun (WGS) entry which is preliminary data.</text>
</comment>
<dbReference type="InterPro" id="IPR006442">
    <property type="entry name" value="Antitoxin_Phd/YefM"/>
</dbReference>
<dbReference type="Proteomes" id="UP000237822">
    <property type="component" value="Unassembled WGS sequence"/>
</dbReference>
<reference evidence="3 4" key="1">
    <citation type="submission" date="2018-03" db="EMBL/GenBank/DDBJ databases">
        <title>Genomic Encyclopedia of Archaeal and Bacterial Type Strains, Phase II (KMG-II): from individual species to whole genera.</title>
        <authorList>
            <person name="Goeker M."/>
        </authorList>
    </citation>
    <scope>NUCLEOTIDE SEQUENCE [LARGE SCALE GENOMIC DNA]</scope>
    <source>
        <strain evidence="3 4">ATCC BAA-1496</strain>
    </source>
</reference>
<sequence length="76" mass="8246">MTTVNIYEAKSSFSRLIAAAEAGETVVIARNGKPVAQLGPVPTRQPVRFGDLAGMVVISDDFDTWDEQDEADWYGA</sequence>
<protein>
    <recommendedName>
        <fullName evidence="2">Antitoxin</fullName>
    </recommendedName>
</protein>
<evidence type="ECO:0000313" key="3">
    <source>
        <dbReference type="EMBL" id="PRY62868.1"/>
    </source>
</evidence>
<evidence type="ECO:0000313" key="4">
    <source>
        <dbReference type="Proteomes" id="UP000237822"/>
    </source>
</evidence>
<name>A0A2T0UYF2_9MICO</name>
<evidence type="ECO:0000256" key="2">
    <source>
        <dbReference type="RuleBase" id="RU362080"/>
    </source>
</evidence>
<accession>A0A2T0UYF2</accession>
<dbReference type="AlphaFoldDB" id="A0A2T0UYF2"/>
<dbReference type="NCBIfam" id="TIGR01552">
    <property type="entry name" value="phd_fam"/>
    <property type="match status" value="1"/>
</dbReference>
<gene>
    <name evidence="3" type="ORF">BCF74_10375</name>
</gene>
<dbReference type="Gene3D" id="3.40.1620.10">
    <property type="entry name" value="YefM-like domain"/>
    <property type="match status" value="1"/>
</dbReference>
<dbReference type="OrthoDB" id="33091at2"/>
<dbReference type="RefSeq" id="WP_106296443.1">
    <property type="nucleotide sequence ID" value="NZ_PVTI01000003.1"/>
</dbReference>
<comment type="function">
    <text evidence="2">Antitoxin component of a type II toxin-antitoxin (TA) system.</text>
</comment>
<dbReference type="InterPro" id="IPR036165">
    <property type="entry name" value="YefM-like_sf"/>
</dbReference>